<feature type="region of interest" description="Disordered" evidence="1">
    <location>
        <begin position="348"/>
        <end position="376"/>
    </location>
</feature>
<dbReference type="eggNOG" id="ENOG502SZCW">
    <property type="taxonomic scope" value="Eukaryota"/>
</dbReference>
<evidence type="ECO:0000313" key="4">
    <source>
        <dbReference type="Proteomes" id="UP000013521"/>
    </source>
</evidence>
<accession>R1EVP5</accession>
<dbReference type="EMBL" id="KB915827">
    <property type="protein sequence ID" value="EOD51677.1"/>
    <property type="molecule type" value="Genomic_DNA"/>
</dbReference>
<dbReference type="PANTHER" id="PTHR15503">
    <property type="entry name" value="LDOC1 RELATED"/>
    <property type="match status" value="1"/>
</dbReference>
<feature type="domain" description="Ty3 transposon capsid-like protein" evidence="2">
    <location>
        <begin position="43"/>
        <end position="209"/>
    </location>
</feature>
<sequence>MRELMQMIQELRVENRILKNRQDQATGPDAAKKPSAQVKVPKPDLYHGERTKTQSFLIQLEDYLHFAKGQFGNDADKVRYASTFLRGAAEKWFRPYKRETQEKPHWQWSPQTQAIFSDYRTFAKQLQEAFNAIDEAKRANQILFRIQQKKSVLDYTAEFQEAAYVAGEHSDYTLRQLYYRGLKDEIQEAMSYHDEPETLPELIRLATDMDRRRTNRWFEKKGGPQANTTRPRRERTTLEGGDAMALDAANRQDKKKDNKGRNNYNKKPKGPNPNWTDEQKQRYKDRLCITCGSDKHFSPTSCFNDDCRTHQSDKDATGWYPKKPRGLAMLTRNEEVLDLDDIVESFPHDDEIVNSEDGEFYDSTEAEEDSSDEKDLAKVEESPLAGAIDKLLEKVEEHGIIAKIPLHHGESEQGIWIPDNQPGLALVTWQTKSLSRIT</sequence>
<dbReference type="STRING" id="1287680.R1EVP5"/>
<protein>
    <submittedName>
        <fullName evidence="3">Putative retrotransposon gag protein</fullName>
    </submittedName>
</protein>
<name>R1EVP5_BOTPV</name>
<proteinExistence type="predicted"/>
<dbReference type="InterPro" id="IPR045358">
    <property type="entry name" value="Ty3_capsid"/>
</dbReference>
<feature type="compositionally biased region" description="Acidic residues" evidence="1">
    <location>
        <begin position="352"/>
        <end position="372"/>
    </location>
</feature>
<dbReference type="KEGG" id="npa:UCRNP2_1534"/>
<dbReference type="InterPro" id="IPR032567">
    <property type="entry name" value="RTL1-rel"/>
</dbReference>
<evidence type="ECO:0000313" key="3">
    <source>
        <dbReference type="EMBL" id="EOD51677.1"/>
    </source>
</evidence>
<organism evidence="3 4">
    <name type="scientific">Botryosphaeria parva (strain UCR-NP2)</name>
    <name type="common">Grapevine canker fungus</name>
    <name type="synonym">Neofusicoccum parvum</name>
    <dbReference type="NCBI Taxonomy" id="1287680"/>
    <lineage>
        <taxon>Eukaryota</taxon>
        <taxon>Fungi</taxon>
        <taxon>Dikarya</taxon>
        <taxon>Ascomycota</taxon>
        <taxon>Pezizomycotina</taxon>
        <taxon>Dothideomycetes</taxon>
        <taxon>Dothideomycetes incertae sedis</taxon>
        <taxon>Botryosphaeriales</taxon>
        <taxon>Botryosphaeriaceae</taxon>
        <taxon>Neofusicoccum</taxon>
    </lineage>
</organism>
<evidence type="ECO:0000259" key="2">
    <source>
        <dbReference type="Pfam" id="PF19259"/>
    </source>
</evidence>
<dbReference type="HOGENOM" id="CLU_625550_0_0_1"/>
<dbReference type="PANTHER" id="PTHR15503:SF22">
    <property type="entry name" value="TRANSPOSON TY3-I GAG POLYPROTEIN"/>
    <property type="match status" value="1"/>
</dbReference>
<reference evidence="4" key="1">
    <citation type="journal article" date="2013" name="Genome Announc.">
        <title>Draft genome sequence of Neofusicoccum parvum isolate UCR-NP2, a fungal vascular pathogen associated with grapevine cankers.</title>
        <authorList>
            <person name="Blanco-Ulate B."/>
            <person name="Rolshausen P."/>
            <person name="Cantu D."/>
        </authorList>
    </citation>
    <scope>NUCLEOTIDE SEQUENCE [LARGE SCALE GENOMIC DNA]</scope>
    <source>
        <strain evidence="4">UCR-NP2</strain>
    </source>
</reference>
<gene>
    <name evidence="3" type="ORF">UCRNP2_1534</name>
</gene>
<feature type="region of interest" description="Disordered" evidence="1">
    <location>
        <begin position="214"/>
        <end position="279"/>
    </location>
</feature>
<feature type="compositionally biased region" description="Basic and acidic residues" evidence="1">
    <location>
        <begin position="250"/>
        <end position="260"/>
    </location>
</feature>
<dbReference type="OrthoDB" id="3884315at2759"/>
<evidence type="ECO:0000256" key="1">
    <source>
        <dbReference type="SAM" id="MobiDB-lite"/>
    </source>
</evidence>
<dbReference type="Proteomes" id="UP000013521">
    <property type="component" value="Unassembled WGS sequence"/>
</dbReference>
<dbReference type="OMA" id="QILFRIQ"/>
<dbReference type="Pfam" id="PF19259">
    <property type="entry name" value="Ty3_capsid"/>
    <property type="match status" value="1"/>
</dbReference>
<feature type="region of interest" description="Disordered" evidence="1">
    <location>
        <begin position="19"/>
        <end position="44"/>
    </location>
</feature>
<dbReference type="AlphaFoldDB" id="R1EVP5"/>